<feature type="compositionally biased region" description="Basic and acidic residues" evidence="1">
    <location>
        <begin position="159"/>
        <end position="205"/>
    </location>
</feature>
<feature type="compositionally biased region" description="Acidic residues" evidence="1">
    <location>
        <begin position="348"/>
        <end position="364"/>
    </location>
</feature>
<feature type="compositionally biased region" description="Basic and acidic residues" evidence="1">
    <location>
        <begin position="383"/>
        <end position="401"/>
    </location>
</feature>
<dbReference type="Proteomes" id="UP000221165">
    <property type="component" value="Unassembled WGS sequence"/>
</dbReference>
<gene>
    <name evidence="2" type="ORF">CSUI_000617</name>
</gene>
<feature type="region of interest" description="Disordered" evidence="1">
    <location>
        <begin position="663"/>
        <end position="721"/>
    </location>
</feature>
<dbReference type="RefSeq" id="XP_067927174.1">
    <property type="nucleotide sequence ID" value="XM_068060850.1"/>
</dbReference>
<feature type="compositionally biased region" description="Low complexity" evidence="1">
    <location>
        <begin position="77"/>
        <end position="101"/>
    </location>
</feature>
<evidence type="ECO:0000256" key="1">
    <source>
        <dbReference type="SAM" id="MobiDB-lite"/>
    </source>
</evidence>
<feature type="compositionally biased region" description="Basic and acidic residues" evidence="1">
    <location>
        <begin position="678"/>
        <end position="711"/>
    </location>
</feature>
<protein>
    <submittedName>
        <fullName evidence="2">Uncharacterized protein</fullName>
    </submittedName>
</protein>
<feature type="region of interest" description="Disordered" evidence="1">
    <location>
        <begin position="229"/>
        <end position="588"/>
    </location>
</feature>
<evidence type="ECO:0000313" key="3">
    <source>
        <dbReference type="Proteomes" id="UP000221165"/>
    </source>
</evidence>
<sequence length="784" mass="87591">MCMLGMKSTSMKMATTGLLGDLEMDESMEVTSLSFPSRENEETKGDQDDKEEEEETTTRPPWGSSEEEREILKKNKNSSSSSQNSSSLSVVLPPSSPASSVPHSYLFHNPSSSSSPPPVESNQNGRYSQATPCLYHPSGSVSTATTGRHHRGEEEEEEKISSRGFHSDGNEEVRTISLEKTEVKEEIEDGHREKEEGEKEEKDGESVFCSSVLSMREEKDNYVDVMEGNELSHYGTADRQEEKEDYVDDEEKTRREGGGGEEFLVINRTRMEEYEDAPTNSARSREVSSFSSLAHEEEGREETRPHHFASVKGEELPLSAFSRRASPVLQAQGGPPLHSEVYVHPEDDVQEDEETNGEEEEEEGDRAIEGRNEHLEEDEELTRDERVLKNREKKENQDREFVGNVSGAELDSSSSPHHHFRGEHRDSLSSTHDSRRRHSRQVFHSGVTSVSTFSSSFSSSNLSSSYKFVSSEKRTGPEDPPSILSEAVRPYPASGGEAIKTDEEEEERRIREKHEEEEEKKKETSRKNDGHLMESGSSPSSFSSSYSSSYHEESLSSSSSSLLSPSLSPSLSSTSESSSSSSSCSPASAEKEWSECIEMIASMREEDFFIEACKLIRQERFDYLESIRMMKEDHSHLDLLSSPSDAGMMMKMMSIMTAEGGEEGEAAAGAAQGGKLGIDSRHGRVDTLDDPNDQERVEDPLHVEDNPHHTNEANPHPHRYPSSRHVYRCHPKVFLSFYDTRSKLSLFMDLLSSTQSQFFLTTSTSSSSSSSSLSHLLNQSSYSP</sequence>
<organism evidence="2 3">
    <name type="scientific">Cystoisospora suis</name>
    <dbReference type="NCBI Taxonomy" id="483139"/>
    <lineage>
        <taxon>Eukaryota</taxon>
        <taxon>Sar</taxon>
        <taxon>Alveolata</taxon>
        <taxon>Apicomplexa</taxon>
        <taxon>Conoidasida</taxon>
        <taxon>Coccidia</taxon>
        <taxon>Eucoccidiorida</taxon>
        <taxon>Eimeriorina</taxon>
        <taxon>Sarcocystidae</taxon>
        <taxon>Cystoisospora</taxon>
    </lineage>
</organism>
<feature type="compositionally biased region" description="Low complexity" evidence="1">
    <location>
        <begin position="534"/>
        <end position="588"/>
    </location>
</feature>
<feature type="compositionally biased region" description="Basic and acidic residues" evidence="1">
    <location>
        <begin position="507"/>
        <end position="532"/>
    </location>
</feature>
<dbReference type="VEuPathDB" id="ToxoDB:CSUI_000617"/>
<feature type="region of interest" description="Disordered" evidence="1">
    <location>
        <begin position="762"/>
        <end position="784"/>
    </location>
</feature>
<name>A0A2C6LET0_9APIC</name>
<feature type="compositionally biased region" description="Basic and acidic residues" evidence="1">
    <location>
        <begin position="365"/>
        <end position="374"/>
    </location>
</feature>
<feature type="region of interest" description="Disordered" evidence="1">
    <location>
        <begin position="17"/>
        <end position="213"/>
    </location>
</feature>
<dbReference type="OrthoDB" id="332086at2759"/>
<keyword evidence="3" id="KW-1185">Reference proteome</keyword>
<proteinExistence type="predicted"/>
<dbReference type="GeneID" id="94424061"/>
<accession>A0A2C6LET0</accession>
<reference evidence="2 3" key="1">
    <citation type="journal article" date="2017" name="Int. J. Parasitol.">
        <title>The genome of the protozoan parasite Cystoisospora suis and a reverse vaccinology approach to identify vaccine candidates.</title>
        <authorList>
            <person name="Palmieri N."/>
            <person name="Shrestha A."/>
            <person name="Ruttkowski B."/>
            <person name="Beck T."/>
            <person name="Vogl C."/>
            <person name="Tomley F."/>
            <person name="Blake D.P."/>
            <person name="Joachim A."/>
        </authorList>
    </citation>
    <scope>NUCLEOTIDE SEQUENCE [LARGE SCALE GENOMIC DNA]</scope>
    <source>
        <strain evidence="2 3">Wien I</strain>
    </source>
</reference>
<feature type="compositionally biased region" description="Basic and acidic residues" evidence="1">
    <location>
        <begin position="294"/>
        <end position="305"/>
    </location>
</feature>
<feature type="compositionally biased region" description="Polar residues" evidence="1">
    <location>
        <begin position="120"/>
        <end position="131"/>
    </location>
</feature>
<evidence type="ECO:0000313" key="2">
    <source>
        <dbReference type="EMBL" id="PHJ25528.1"/>
    </source>
</evidence>
<feature type="compositionally biased region" description="Low complexity" evidence="1">
    <location>
        <begin position="442"/>
        <end position="469"/>
    </location>
</feature>
<dbReference type="EMBL" id="MIGC01000233">
    <property type="protein sequence ID" value="PHJ25528.1"/>
    <property type="molecule type" value="Genomic_DNA"/>
</dbReference>
<comment type="caution">
    <text evidence="2">The sequence shown here is derived from an EMBL/GenBank/DDBJ whole genome shotgun (WGS) entry which is preliminary data.</text>
</comment>
<feature type="compositionally biased region" description="Basic and acidic residues" evidence="1">
    <location>
        <begin position="38"/>
        <end position="47"/>
    </location>
</feature>
<dbReference type="AlphaFoldDB" id="A0A2C6LET0"/>